<dbReference type="InterPro" id="IPR000330">
    <property type="entry name" value="SNF2_N"/>
</dbReference>
<dbReference type="PROSITE" id="PS51194">
    <property type="entry name" value="HELICASE_CTER"/>
    <property type="match status" value="1"/>
</dbReference>
<dbReference type="CDD" id="cd18008">
    <property type="entry name" value="DEXDc_SHPRH-like"/>
    <property type="match status" value="1"/>
</dbReference>
<evidence type="ECO:0000313" key="6">
    <source>
        <dbReference type="EMBL" id="TVY56950.1"/>
    </source>
</evidence>
<dbReference type="InterPro" id="IPR014001">
    <property type="entry name" value="Helicase_ATP-bd"/>
</dbReference>
<dbReference type="SMART" id="SM00487">
    <property type="entry name" value="DEXDc"/>
    <property type="match status" value="1"/>
</dbReference>
<dbReference type="InterPro" id="IPR027417">
    <property type="entry name" value="P-loop_NTPase"/>
</dbReference>
<dbReference type="GO" id="GO:0005524">
    <property type="term" value="F:ATP binding"/>
    <property type="evidence" value="ECO:0007669"/>
    <property type="project" value="UniProtKB-KW"/>
</dbReference>
<dbReference type="OrthoDB" id="448448at2759"/>
<gene>
    <name evidence="6" type="primary">RAD5A_0</name>
    <name evidence="6" type="ORF">LCER1_G002544</name>
</gene>
<dbReference type="Gene3D" id="3.40.50.300">
    <property type="entry name" value="P-loop containing nucleotide triphosphate hydrolases"/>
    <property type="match status" value="1"/>
</dbReference>
<dbReference type="PANTHER" id="PTHR45626">
    <property type="entry name" value="TRANSCRIPTION TERMINATION FACTOR 2-RELATED"/>
    <property type="match status" value="1"/>
</dbReference>
<dbReference type="InterPro" id="IPR001650">
    <property type="entry name" value="Helicase_C-like"/>
</dbReference>
<keyword evidence="1" id="KW-0547">Nucleotide-binding</keyword>
<dbReference type="PROSITE" id="PS51192">
    <property type="entry name" value="HELICASE_ATP_BIND_1"/>
    <property type="match status" value="1"/>
</dbReference>
<dbReference type="EMBL" id="QGMG01000122">
    <property type="protein sequence ID" value="TVY56950.1"/>
    <property type="molecule type" value="Genomic_DNA"/>
</dbReference>
<accession>A0A7D8YSK1</accession>
<comment type="caution">
    <text evidence="6">The sequence shown here is derived from an EMBL/GenBank/DDBJ whole genome shotgun (WGS) entry which is preliminary data.</text>
</comment>
<proteinExistence type="predicted"/>
<dbReference type="GO" id="GO:0006281">
    <property type="term" value="P:DNA repair"/>
    <property type="evidence" value="ECO:0007669"/>
    <property type="project" value="TreeGrafter"/>
</dbReference>
<dbReference type="Proteomes" id="UP000481288">
    <property type="component" value="Unassembled WGS sequence"/>
</dbReference>
<feature type="domain" description="Helicase C-terminal" evidence="5">
    <location>
        <begin position="806"/>
        <end position="960"/>
    </location>
</feature>
<dbReference type="GO" id="GO:0016787">
    <property type="term" value="F:hydrolase activity"/>
    <property type="evidence" value="ECO:0007669"/>
    <property type="project" value="UniProtKB-KW"/>
</dbReference>
<dbReference type="Pfam" id="PF00271">
    <property type="entry name" value="Helicase_C"/>
    <property type="match status" value="1"/>
</dbReference>
<evidence type="ECO:0000256" key="3">
    <source>
        <dbReference type="ARBA" id="ARBA00022840"/>
    </source>
</evidence>
<protein>
    <submittedName>
        <fullName evidence="6">DNA repair protein RAD5A</fullName>
    </submittedName>
</protein>
<dbReference type="SMART" id="SM00490">
    <property type="entry name" value="HELICc"/>
    <property type="match status" value="1"/>
</dbReference>
<dbReference type="PANTHER" id="PTHR45626:SF52">
    <property type="entry name" value="SINGLE-STRANDED DNA-DEPENDENT ATPASE (EUROFUNG)"/>
    <property type="match status" value="1"/>
</dbReference>
<dbReference type="Gene3D" id="3.40.50.10810">
    <property type="entry name" value="Tandem AAA-ATPase domain"/>
    <property type="match status" value="1"/>
</dbReference>
<dbReference type="InterPro" id="IPR038718">
    <property type="entry name" value="SNF2-like_sf"/>
</dbReference>
<reference evidence="6 7" key="1">
    <citation type="submission" date="2018-05" db="EMBL/GenBank/DDBJ databases">
        <title>Whole genome sequencing for identification of molecular markers to develop diagnostic detection tools for the regulated plant pathogen Lachnellula willkommii.</title>
        <authorList>
            <person name="Giroux E."/>
            <person name="Bilodeau G."/>
        </authorList>
    </citation>
    <scope>NUCLEOTIDE SEQUENCE [LARGE SCALE GENOMIC DNA]</scope>
    <source>
        <strain evidence="6 7">CBS 625.97</strain>
    </source>
</reference>
<evidence type="ECO:0000259" key="5">
    <source>
        <dbReference type="PROSITE" id="PS51194"/>
    </source>
</evidence>
<evidence type="ECO:0000313" key="7">
    <source>
        <dbReference type="Proteomes" id="UP000481288"/>
    </source>
</evidence>
<sequence length="976" mass="109117">MDDRLYQPQRHEHELPAAKRQCLDRPNQYLTGEELGLFNFEELDFARYSSGNDGQNALEDGWTTDPPYGQDISAGAALPFETSQLSSEFCQDIYTEYSEASSSTDWQQQEFGFGGFNASTNNPFNLGPAATSSGDGANFGKETTPDPGSPKRELCFGMITDIPIAAARSGMMIMDASIIPLAFVRPDQLHEIGKDSAFGELDGRIAQIISNIDMEQDIKFQIYCRPTTKRSGVIKKGTRKPGANELQYVMNAIIYGPEELCDPVGEYLTKCRICLQTPLLCDRDVPYQNPQVLCIAKELVMTFTLRDNNSATEVAKVVTPNCSFSALASNVDDHLEVTEAPGVIATPLYVHQKKGLTFMVNREGGWLYDESRTEDLWVKEIDEFGHVKYTNTITEMSQSHEPPDSRGGLLADQMGLGKSLTVISLIALNRCNVTGLIHTEQGPLRRLKSTLMVVPYSHADGDRHLHPNTLTWMRYHGSQKGKTLSLGRFDIIITTFETLAGEQKKHLDTSNIKDTLFSYFWHRVVLDEGRATAIARASYAIKATSRWAVTGTPIQNRVNDFGSLLEFLQISPFSNPKIFDKEIIKPWLKSEDPDTTRLKKLVNSISICRSKGVIDLPPRQDIVRNLKFNFEEQELYNKVKESTIKKLDTALSSNPLQPGQYLNALQWLNELRLLCNHGLAHSKRPVAKASEPNEQDIQVWTKARANKAFETMVYAAEAQCSVCLEILRDGAGGGQNADVPKPHLTKCLTLICGFCFKSSPRSQQVSTCLHTSPCKSFEVSWTPDSISTPEIEGSLLAVQPELVSTKLQTLLKDLQNSPKEEKSVVFSYWTFTLDLIESLLRQNSISYTRIDGRHSGAKREEAIQKFQTDESIQVILVSITCGGAGLDLTAASVAYLIEPQWNPMMEEQALCRIHRLGQRKEVKTIRYRIENSFEQKVVATQELKDGIAGEAFGPDVRDYSMDSRQRLQIVLGELKP</sequence>
<organism evidence="6 7">
    <name type="scientific">Lachnellula cervina</name>
    <dbReference type="NCBI Taxonomy" id="1316786"/>
    <lineage>
        <taxon>Eukaryota</taxon>
        <taxon>Fungi</taxon>
        <taxon>Dikarya</taxon>
        <taxon>Ascomycota</taxon>
        <taxon>Pezizomycotina</taxon>
        <taxon>Leotiomycetes</taxon>
        <taxon>Helotiales</taxon>
        <taxon>Lachnaceae</taxon>
        <taxon>Lachnellula</taxon>
    </lineage>
</organism>
<dbReference type="GO" id="GO:0008094">
    <property type="term" value="F:ATP-dependent activity, acting on DNA"/>
    <property type="evidence" value="ECO:0007669"/>
    <property type="project" value="TreeGrafter"/>
</dbReference>
<evidence type="ECO:0000256" key="1">
    <source>
        <dbReference type="ARBA" id="ARBA00022741"/>
    </source>
</evidence>
<dbReference type="AlphaFoldDB" id="A0A7D8YSK1"/>
<name>A0A7D8YSK1_9HELO</name>
<keyword evidence="3" id="KW-0067">ATP-binding</keyword>
<keyword evidence="2" id="KW-0378">Hydrolase</keyword>
<dbReference type="InterPro" id="IPR049730">
    <property type="entry name" value="SNF2/RAD54-like_C"/>
</dbReference>
<dbReference type="GO" id="GO:0005634">
    <property type="term" value="C:nucleus"/>
    <property type="evidence" value="ECO:0007669"/>
    <property type="project" value="TreeGrafter"/>
</dbReference>
<evidence type="ECO:0000259" key="4">
    <source>
        <dbReference type="PROSITE" id="PS51192"/>
    </source>
</evidence>
<dbReference type="Pfam" id="PF00176">
    <property type="entry name" value="SNF2-rel_dom"/>
    <property type="match status" value="1"/>
</dbReference>
<dbReference type="CDD" id="cd18793">
    <property type="entry name" value="SF2_C_SNF"/>
    <property type="match status" value="1"/>
</dbReference>
<dbReference type="SUPFAM" id="SSF52540">
    <property type="entry name" value="P-loop containing nucleoside triphosphate hydrolases"/>
    <property type="match status" value="2"/>
</dbReference>
<feature type="domain" description="Helicase ATP-binding" evidence="4">
    <location>
        <begin position="399"/>
        <end position="571"/>
    </location>
</feature>
<evidence type="ECO:0000256" key="2">
    <source>
        <dbReference type="ARBA" id="ARBA00022801"/>
    </source>
</evidence>
<keyword evidence="7" id="KW-1185">Reference proteome</keyword>
<dbReference type="InterPro" id="IPR050628">
    <property type="entry name" value="SNF2_RAD54_helicase_TF"/>
</dbReference>